<reference evidence="2 3" key="1">
    <citation type="submission" date="2017-08" db="EMBL/GenBank/DDBJ databases">
        <title>Reclassification of Bisgaard taxon 37 and 44.</title>
        <authorList>
            <person name="Christensen H."/>
        </authorList>
    </citation>
    <scope>NUCLEOTIDE SEQUENCE [LARGE SCALE GENOMIC DNA]</scope>
    <source>
        <strain evidence="2 3">B96_3</strain>
    </source>
</reference>
<keyword evidence="3" id="KW-1185">Reference proteome</keyword>
<evidence type="ECO:0000256" key="1">
    <source>
        <dbReference type="SAM" id="MobiDB-lite"/>
    </source>
</evidence>
<dbReference type="Proteomes" id="UP000265691">
    <property type="component" value="Unassembled WGS sequence"/>
</dbReference>
<evidence type="ECO:0000313" key="3">
    <source>
        <dbReference type="Proteomes" id="UP000265691"/>
    </source>
</evidence>
<dbReference type="OrthoDB" id="5678945at2"/>
<evidence type="ECO:0000313" key="2">
    <source>
        <dbReference type="EMBL" id="RIY32681.1"/>
    </source>
</evidence>
<name>A0A3A1Y5E3_9GAMM</name>
<comment type="caution">
    <text evidence="2">The sequence shown here is derived from an EMBL/GenBank/DDBJ whole genome shotgun (WGS) entry which is preliminary data.</text>
</comment>
<dbReference type="EMBL" id="NRHC01000048">
    <property type="protein sequence ID" value="RIY32681.1"/>
    <property type="molecule type" value="Genomic_DNA"/>
</dbReference>
<sequence>MTEKDKEIKYMEADHIDEVAPDFKASMQAMLKFIQDRKLKADEELAPAEDLTSEPNGVVSPKEQLEFKEGMSLEDFLEEQQDIVAKEMMAYMVNSNPDKDE</sequence>
<organism evidence="2 3">
    <name type="scientific">Psittacicella hinzii</name>
    <dbReference type="NCBI Taxonomy" id="2028575"/>
    <lineage>
        <taxon>Bacteria</taxon>
        <taxon>Pseudomonadati</taxon>
        <taxon>Pseudomonadota</taxon>
        <taxon>Gammaproteobacteria</taxon>
        <taxon>Pasteurellales</taxon>
        <taxon>Psittacicellaceae</taxon>
        <taxon>Psittacicella</taxon>
    </lineage>
</organism>
<proteinExistence type="predicted"/>
<gene>
    <name evidence="2" type="ORF">CKF54_04290</name>
</gene>
<accession>A0A3A1Y5E3</accession>
<dbReference type="RefSeq" id="WP_119525116.1">
    <property type="nucleotide sequence ID" value="NZ_NRHC01000048.1"/>
</dbReference>
<feature type="region of interest" description="Disordered" evidence="1">
    <location>
        <begin position="44"/>
        <end position="63"/>
    </location>
</feature>
<dbReference type="AlphaFoldDB" id="A0A3A1Y5E3"/>
<protein>
    <submittedName>
        <fullName evidence="2">Uncharacterized protein</fullName>
    </submittedName>
</protein>